<sequence>MKLFHDYKAISFHAFWSRDTSKVINEVLNKKSKSYATHHDIFLRFINDKLFKGQGVLNKEFRREGKKYPDLLIPSKTEGKEYEIVELRTHTSELKYLRRELNKREKIFASSDYLYFAYFLRRVWKEKNEILKVHECIYYLVIISIPKTTEKIPINELEAVIKMGAEDFTKKVAEESGIDSVKEELLGVENMFKTVDLERRLEEKKDLIRKKESVIQEKEDVIKEKESVIQEKEGVIQEKESVIREKEKVIKEKEKVIKEKEKVIKEKEREIKQLKNQLD</sequence>
<proteinExistence type="predicted"/>
<feature type="coiled-coil region" evidence="1">
    <location>
        <begin position="197"/>
        <end position="277"/>
    </location>
</feature>
<gene>
    <name evidence="2" type="ORF">LCGC14_1216310</name>
</gene>
<protein>
    <submittedName>
        <fullName evidence="2">Uncharacterized protein</fullName>
    </submittedName>
</protein>
<reference evidence="2" key="1">
    <citation type="journal article" date="2015" name="Nature">
        <title>Complex archaea that bridge the gap between prokaryotes and eukaryotes.</title>
        <authorList>
            <person name="Spang A."/>
            <person name="Saw J.H."/>
            <person name="Jorgensen S.L."/>
            <person name="Zaremba-Niedzwiedzka K."/>
            <person name="Martijn J."/>
            <person name="Lind A.E."/>
            <person name="van Eijk R."/>
            <person name="Schleper C."/>
            <person name="Guy L."/>
            <person name="Ettema T.J."/>
        </authorList>
    </citation>
    <scope>NUCLEOTIDE SEQUENCE</scope>
</reference>
<evidence type="ECO:0000256" key="1">
    <source>
        <dbReference type="SAM" id="Coils"/>
    </source>
</evidence>
<comment type="caution">
    <text evidence="2">The sequence shown here is derived from an EMBL/GenBank/DDBJ whole genome shotgun (WGS) entry which is preliminary data.</text>
</comment>
<dbReference type="EMBL" id="LAZR01006364">
    <property type="protein sequence ID" value="KKM92652.1"/>
    <property type="molecule type" value="Genomic_DNA"/>
</dbReference>
<accession>A0A0F9PH51</accession>
<name>A0A0F9PH51_9ZZZZ</name>
<evidence type="ECO:0000313" key="2">
    <source>
        <dbReference type="EMBL" id="KKM92652.1"/>
    </source>
</evidence>
<keyword evidence="1" id="KW-0175">Coiled coil</keyword>
<dbReference type="AlphaFoldDB" id="A0A0F9PH51"/>
<organism evidence="2">
    <name type="scientific">marine sediment metagenome</name>
    <dbReference type="NCBI Taxonomy" id="412755"/>
    <lineage>
        <taxon>unclassified sequences</taxon>
        <taxon>metagenomes</taxon>
        <taxon>ecological metagenomes</taxon>
    </lineage>
</organism>